<dbReference type="EMBL" id="CAJNOC010000133">
    <property type="protein sequence ID" value="CAF0717996.1"/>
    <property type="molecule type" value="Genomic_DNA"/>
</dbReference>
<dbReference type="PANTHER" id="PTHR24028">
    <property type="entry name" value="CADHERIN-87A"/>
    <property type="match status" value="1"/>
</dbReference>
<dbReference type="PROSITE" id="PS00232">
    <property type="entry name" value="CADHERIN_1"/>
    <property type="match status" value="5"/>
</dbReference>
<dbReference type="PANTHER" id="PTHR24028:SF146">
    <property type="entry name" value="CADHERIN 96CB, ISOFORM D-RELATED"/>
    <property type="match status" value="1"/>
</dbReference>
<evidence type="ECO:0000256" key="5">
    <source>
        <dbReference type="ARBA" id="ARBA00022837"/>
    </source>
</evidence>
<evidence type="ECO:0000256" key="4">
    <source>
        <dbReference type="ARBA" id="ARBA00022737"/>
    </source>
</evidence>
<dbReference type="InterPro" id="IPR020894">
    <property type="entry name" value="Cadherin_CS"/>
</dbReference>
<evidence type="ECO:0000256" key="2">
    <source>
        <dbReference type="ARBA" id="ARBA00022536"/>
    </source>
</evidence>
<dbReference type="Gene3D" id="2.60.40.60">
    <property type="entry name" value="Cadherins"/>
    <property type="match status" value="5"/>
</dbReference>
<dbReference type="SMART" id="SM00112">
    <property type="entry name" value="CA"/>
    <property type="match status" value="5"/>
</dbReference>
<organism evidence="15 16">
    <name type="scientific">Brachionus calyciflorus</name>
    <dbReference type="NCBI Taxonomy" id="104777"/>
    <lineage>
        <taxon>Eukaryota</taxon>
        <taxon>Metazoa</taxon>
        <taxon>Spiralia</taxon>
        <taxon>Gnathifera</taxon>
        <taxon>Rotifera</taxon>
        <taxon>Eurotatoria</taxon>
        <taxon>Monogononta</taxon>
        <taxon>Pseudotrocha</taxon>
        <taxon>Ploima</taxon>
        <taxon>Brachionidae</taxon>
        <taxon>Brachionus</taxon>
    </lineage>
</organism>
<dbReference type="GO" id="GO:0005886">
    <property type="term" value="C:plasma membrane"/>
    <property type="evidence" value="ECO:0007669"/>
    <property type="project" value="InterPro"/>
</dbReference>
<dbReference type="InterPro" id="IPR056286">
    <property type="entry name" value="Cadherin_CELSR1-3_9th"/>
</dbReference>
<evidence type="ECO:0000256" key="1">
    <source>
        <dbReference type="ARBA" id="ARBA00004167"/>
    </source>
</evidence>
<evidence type="ECO:0000256" key="6">
    <source>
        <dbReference type="ARBA" id="ARBA00022889"/>
    </source>
</evidence>
<dbReference type="GO" id="GO:0007156">
    <property type="term" value="P:homophilic cell adhesion via plasma membrane adhesion molecules"/>
    <property type="evidence" value="ECO:0007669"/>
    <property type="project" value="InterPro"/>
</dbReference>
<dbReference type="PROSITE" id="PS50268">
    <property type="entry name" value="CADHERIN_2"/>
    <property type="match status" value="6"/>
</dbReference>
<dbReference type="OrthoDB" id="6252479at2759"/>
<feature type="region of interest" description="Disordered" evidence="11">
    <location>
        <begin position="1020"/>
        <end position="1046"/>
    </location>
</feature>
<evidence type="ECO:0000313" key="15">
    <source>
        <dbReference type="EMBL" id="CAF0717996.1"/>
    </source>
</evidence>
<keyword evidence="16" id="KW-1185">Reference proteome</keyword>
<gene>
    <name evidence="15" type="ORF">OXX778_LOCUS1885</name>
</gene>
<keyword evidence="2" id="KW-0245">EGF-like domain</keyword>
<keyword evidence="7 12" id="KW-1133">Transmembrane helix</keyword>
<keyword evidence="3 12" id="KW-0812">Transmembrane</keyword>
<feature type="chain" id="PRO_5032983036" description="Cadherin domain-containing protein" evidence="13">
    <location>
        <begin position="19"/>
        <end position="1095"/>
    </location>
</feature>
<feature type="transmembrane region" description="Helical" evidence="12">
    <location>
        <begin position="894"/>
        <end position="916"/>
    </location>
</feature>
<dbReference type="Pfam" id="PF00028">
    <property type="entry name" value="Cadherin"/>
    <property type="match status" value="2"/>
</dbReference>
<dbReference type="CDD" id="cd11304">
    <property type="entry name" value="Cadherin_repeat"/>
    <property type="match status" value="5"/>
</dbReference>
<evidence type="ECO:0000259" key="14">
    <source>
        <dbReference type="PROSITE" id="PS50268"/>
    </source>
</evidence>
<feature type="domain" description="Cadherin" evidence="14">
    <location>
        <begin position="122"/>
        <end position="225"/>
    </location>
</feature>
<proteinExistence type="predicted"/>
<evidence type="ECO:0000256" key="9">
    <source>
        <dbReference type="ARBA" id="ARBA00023180"/>
    </source>
</evidence>
<evidence type="ECO:0000256" key="12">
    <source>
        <dbReference type="SAM" id="Phobius"/>
    </source>
</evidence>
<feature type="domain" description="Cadherin" evidence="14">
    <location>
        <begin position="226"/>
        <end position="333"/>
    </location>
</feature>
<dbReference type="InterPro" id="IPR002126">
    <property type="entry name" value="Cadherin-like_dom"/>
</dbReference>
<name>A0A813MAC9_9BILA</name>
<feature type="domain" description="Cadherin" evidence="14">
    <location>
        <begin position="346"/>
        <end position="480"/>
    </location>
</feature>
<keyword evidence="8 12" id="KW-0472">Membrane</keyword>
<evidence type="ECO:0000256" key="13">
    <source>
        <dbReference type="SAM" id="SignalP"/>
    </source>
</evidence>
<keyword evidence="6" id="KW-0130">Cell adhesion</keyword>
<evidence type="ECO:0000256" key="10">
    <source>
        <dbReference type="PROSITE-ProRule" id="PRU00043"/>
    </source>
</evidence>
<keyword evidence="5 10" id="KW-0106">Calcium</keyword>
<feature type="domain" description="Cadherin" evidence="14">
    <location>
        <begin position="585"/>
        <end position="687"/>
    </location>
</feature>
<dbReference type="GO" id="GO:0005509">
    <property type="term" value="F:calcium ion binding"/>
    <property type="evidence" value="ECO:0007669"/>
    <property type="project" value="UniProtKB-UniRule"/>
</dbReference>
<keyword evidence="13" id="KW-0732">Signal</keyword>
<evidence type="ECO:0000256" key="3">
    <source>
        <dbReference type="ARBA" id="ARBA00022692"/>
    </source>
</evidence>
<keyword evidence="9" id="KW-0325">Glycoprotein</keyword>
<evidence type="ECO:0000256" key="11">
    <source>
        <dbReference type="SAM" id="MobiDB-lite"/>
    </source>
</evidence>
<keyword evidence="4" id="KW-0677">Repeat</keyword>
<evidence type="ECO:0000313" key="16">
    <source>
        <dbReference type="Proteomes" id="UP000663879"/>
    </source>
</evidence>
<dbReference type="InterPro" id="IPR050174">
    <property type="entry name" value="Protocadherin/Cadherin-CA"/>
</dbReference>
<feature type="domain" description="Cadherin" evidence="14">
    <location>
        <begin position="39"/>
        <end position="121"/>
    </location>
</feature>
<dbReference type="InterPro" id="IPR015919">
    <property type="entry name" value="Cadherin-like_sf"/>
</dbReference>
<reference evidence="15" key="1">
    <citation type="submission" date="2021-02" db="EMBL/GenBank/DDBJ databases">
        <authorList>
            <person name="Nowell W R."/>
        </authorList>
    </citation>
    <scope>NUCLEOTIDE SEQUENCE</scope>
    <source>
        <strain evidence="15">Ploen Becks lab</strain>
    </source>
</reference>
<dbReference type="SUPFAM" id="SSF49313">
    <property type="entry name" value="Cadherin-like"/>
    <property type="match status" value="4"/>
</dbReference>
<dbReference type="Proteomes" id="UP000663879">
    <property type="component" value="Unassembled WGS sequence"/>
</dbReference>
<dbReference type="Pfam" id="PF23592">
    <property type="entry name" value="Cadherin_CELSR2_9th"/>
    <property type="match status" value="1"/>
</dbReference>
<accession>A0A813MAC9</accession>
<dbReference type="PRINTS" id="PR00205">
    <property type="entry name" value="CADHERIN"/>
</dbReference>
<dbReference type="FunFam" id="2.60.40.60:FF:000002">
    <property type="entry name" value="Protocadherin alpha 2"/>
    <property type="match status" value="1"/>
</dbReference>
<evidence type="ECO:0000256" key="8">
    <source>
        <dbReference type="ARBA" id="ARBA00023136"/>
    </source>
</evidence>
<comment type="caution">
    <text evidence="15">The sequence shown here is derived from an EMBL/GenBank/DDBJ whole genome shotgun (WGS) entry which is preliminary data.</text>
</comment>
<evidence type="ECO:0000256" key="7">
    <source>
        <dbReference type="ARBA" id="ARBA00022989"/>
    </source>
</evidence>
<feature type="domain" description="Cadherin" evidence="14">
    <location>
        <begin position="481"/>
        <end position="584"/>
    </location>
</feature>
<comment type="subcellular location">
    <subcellularLocation>
        <location evidence="1">Membrane</location>
        <topology evidence="1">Single-pass membrane protein</topology>
    </subcellularLocation>
</comment>
<feature type="signal peptide" evidence="13">
    <location>
        <begin position="1"/>
        <end position="18"/>
    </location>
</feature>
<feature type="compositionally biased region" description="Low complexity" evidence="11">
    <location>
        <begin position="1025"/>
        <end position="1043"/>
    </location>
</feature>
<dbReference type="AlphaFoldDB" id="A0A813MAC9"/>
<sequence length="1095" mass="125131">MILISFVFMTLIINSIESNQIIQLDQVSLSEETDYKNYVIYNFTNSYKLQLIPSSEYFEIDGSKLNVNYKFDREGLIEASLCQTNCILELKIASYDENNNIAKIYNLPVLISDINDNKPEFKNEIITLNISENLSSKTIVSLEPPSDLDSGENSIQNCQILSETDLFSLNFNTENKNLFLVIETPLDRENKSEYFLNISCSDNLSEIKAKLIINVLDTNDNVPYFLTQDYNVTIPENILSDNLVQIKAHDLDDPSTSNAKLTFTLDQNPDWIKNTFFINQSSGIIGLVKELDFEKVKKYILKVKVNDQGPNPVPIYTNVYINVIDINDNAPTAHLSFMDKYISNENRANNTIWIEEEQNSTLPLGFGFLTLSDLDSAQVNGFNLTAELISINYMDTKTGKMQVENDLSFKLSPVIQEYNNVIYSLQQIKNLDREEKAFFDIEIKLSDNNGIFSLKNQQKQTSLVRIRIILNDINDNSPSFRQDKFSFVIKENLMALNFGSIEAFDADLNSQLEFRIMDSSDDDLNPNFIFFINPSNGSLSLRAGLDREKKDFYTFKVKVSDGKFSSDIQVDIKVLDENDNEPFYAENIKIIEIEENLRLNSIIGNVKPIDYDLDSKFEYLIEPLEANNYFLIESKTGNLKTAVKIDAEKFHNFTFKILVKDSEFPEYSSSLNVSIFVKDLNDNQPELIIQNSVVVFDGNCSSVNITDMFVRDLDRDLINRQNSVKIGQIRRLNWHLVAEILKNYNNKSSDLNELISFLDFLPHAKAQKNNLRNFFSLNSSDESLSLNLVNSCKLNSGFYNLSIQVNDSEVVKYYSIKVLVFNSSSNLSDYQRDLLGNIVEQWWAINSIYLSKKIKENQDDLDSFIYSSNLTDSRRLLGLTGLILFSKGSSSSNFLILSVLSFFIIVIVILLITILYKSLQFKPKFKSVDKKMLNLKLESNDSNSLSSSKIKNMSLKGDSFTVITSLPDRARPINRDGSISEESYMRTFSSKTDDNLQVNDMGYYGSSDYSDSFQQRNSKKLKNDSFTSSSVLSSPSTTSDTSSNYRPVVTNLYPFKPVETKQSDVKIYLERFERIYNSDSLENSAQNRITTYSYV</sequence>
<protein>
    <recommendedName>
        <fullName evidence="14">Cadherin domain-containing protein</fullName>
    </recommendedName>
</protein>